<sequence length="191" mass="22261">IVNTHNNHVWAEDNPHATFIHGHQERFTVNLWAGILNDFLIGPYLMPPRLNGHNYLVFLQQVLPELMEDVPLAIRRVMWFQHDGAPAHFTAEVRNHLTQTFDNRWIGRGGPVTWPARSPDLTPLDFFFWGAMKSIIYSEQVESEEDLVARIVEASETIRHMPEIFQRTQQSLLRRCDLCRNVGGRNFEHLL</sequence>
<dbReference type="Gene3D" id="3.30.420.10">
    <property type="entry name" value="Ribonuclease H-like superfamily/Ribonuclease H"/>
    <property type="match status" value="1"/>
</dbReference>
<comment type="caution">
    <text evidence="1">The sequence shown here is derived from an EMBL/GenBank/DDBJ whole genome shotgun (WGS) entry which is preliminary data.</text>
</comment>
<dbReference type="InterPro" id="IPR036397">
    <property type="entry name" value="RNaseH_sf"/>
</dbReference>
<dbReference type="GO" id="GO:0003676">
    <property type="term" value="F:nucleic acid binding"/>
    <property type="evidence" value="ECO:0007669"/>
    <property type="project" value="InterPro"/>
</dbReference>
<proteinExistence type="predicted"/>
<dbReference type="OrthoDB" id="7699088at2759"/>
<evidence type="ECO:0008006" key="3">
    <source>
        <dbReference type="Google" id="ProtNLM"/>
    </source>
</evidence>
<protein>
    <recommendedName>
        <fullName evidence="3">Transposable element tc3 transposase</fullName>
    </recommendedName>
</protein>
<dbReference type="PaxDb" id="67767-A0A0J7K4W5"/>
<organism evidence="1 2">
    <name type="scientific">Lasius niger</name>
    <name type="common">Black garden ant</name>
    <dbReference type="NCBI Taxonomy" id="67767"/>
    <lineage>
        <taxon>Eukaryota</taxon>
        <taxon>Metazoa</taxon>
        <taxon>Ecdysozoa</taxon>
        <taxon>Arthropoda</taxon>
        <taxon>Hexapoda</taxon>
        <taxon>Insecta</taxon>
        <taxon>Pterygota</taxon>
        <taxon>Neoptera</taxon>
        <taxon>Endopterygota</taxon>
        <taxon>Hymenoptera</taxon>
        <taxon>Apocrita</taxon>
        <taxon>Aculeata</taxon>
        <taxon>Formicoidea</taxon>
        <taxon>Formicidae</taxon>
        <taxon>Formicinae</taxon>
        <taxon>Lasius</taxon>
        <taxon>Lasius</taxon>
    </lineage>
</organism>
<dbReference type="PANTHER" id="PTHR47326:SF1">
    <property type="entry name" value="HTH PSQ-TYPE DOMAIN-CONTAINING PROTEIN"/>
    <property type="match status" value="1"/>
</dbReference>
<evidence type="ECO:0000313" key="2">
    <source>
        <dbReference type="Proteomes" id="UP000036403"/>
    </source>
</evidence>
<dbReference type="AlphaFoldDB" id="A0A0J7K4W5"/>
<dbReference type="PANTHER" id="PTHR47326">
    <property type="entry name" value="TRANSPOSABLE ELEMENT TC3 TRANSPOSASE-LIKE PROTEIN"/>
    <property type="match status" value="1"/>
</dbReference>
<accession>A0A0J7K4W5</accession>
<gene>
    <name evidence="1" type="ORF">RF55_16186</name>
</gene>
<dbReference type="STRING" id="67767.A0A0J7K4W5"/>
<dbReference type="EMBL" id="LBMM01014089">
    <property type="protein sequence ID" value="KMQ85334.1"/>
    <property type="molecule type" value="Genomic_DNA"/>
</dbReference>
<reference evidence="1 2" key="1">
    <citation type="submission" date="2015-04" db="EMBL/GenBank/DDBJ databases">
        <title>Lasius niger genome sequencing.</title>
        <authorList>
            <person name="Konorov E.A."/>
            <person name="Nikitin M.A."/>
            <person name="Kirill M.V."/>
            <person name="Chang P."/>
        </authorList>
    </citation>
    <scope>NUCLEOTIDE SEQUENCE [LARGE SCALE GENOMIC DNA]</scope>
    <source>
        <tissue evidence="1">Whole</tissue>
    </source>
</reference>
<name>A0A0J7K4W5_LASNI</name>
<keyword evidence="2" id="KW-1185">Reference proteome</keyword>
<feature type="non-terminal residue" evidence="1">
    <location>
        <position position="1"/>
    </location>
</feature>
<evidence type="ECO:0000313" key="1">
    <source>
        <dbReference type="EMBL" id="KMQ85334.1"/>
    </source>
</evidence>
<dbReference type="Proteomes" id="UP000036403">
    <property type="component" value="Unassembled WGS sequence"/>
</dbReference>